<dbReference type="PANTHER" id="PTHR11475">
    <property type="entry name" value="OXIDASE/PEROXIDASE"/>
    <property type="match status" value="1"/>
</dbReference>
<protein>
    <submittedName>
        <fullName evidence="5">Bifunctional hemolysin/adenylate cyclase</fullName>
    </submittedName>
</protein>
<dbReference type="Gene3D" id="2.160.20.160">
    <property type="match status" value="1"/>
</dbReference>
<dbReference type="InterPro" id="IPR019791">
    <property type="entry name" value="Haem_peroxidase_animal"/>
</dbReference>
<accession>A0A1E2RUM7</accession>
<evidence type="ECO:0000256" key="2">
    <source>
        <dbReference type="ARBA" id="ARBA00022525"/>
    </source>
</evidence>
<evidence type="ECO:0000313" key="5">
    <source>
        <dbReference type="EMBL" id="ODA65934.1"/>
    </source>
</evidence>
<dbReference type="CDD" id="cd09821">
    <property type="entry name" value="An_peroxidase_bacterial_2"/>
    <property type="match status" value="1"/>
</dbReference>
<dbReference type="InterPro" id="IPR011049">
    <property type="entry name" value="Serralysin-like_metalloprot_C"/>
</dbReference>
<dbReference type="GO" id="GO:0020037">
    <property type="term" value="F:heme binding"/>
    <property type="evidence" value="ECO:0007669"/>
    <property type="project" value="InterPro"/>
</dbReference>
<dbReference type="GO" id="GO:0005509">
    <property type="term" value="F:calcium ion binding"/>
    <property type="evidence" value="ECO:0007669"/>
    <property type="project" value="InterPro"/>
</dbReference>
<dbReference type="InterPro" id="IPR010255">
    <property type="entry name" value="Haem_peroxidase_sf"/>
</dbReference>
<dbReference type="Pfam" id="PF00353">
    <property type="entry name" value="HemolysinCabind"/>
    <property type="match status" value="6"/>
</dbReference>
<name>A0A1E2RUM7_9HYPH</name>
<comment type="subcellular location">
    <subcellularLocation>
        <location evidence="1">Secreted</location>
    </subcellularLocation>
</comment>
<proteinExistence type="predicted"/>
<dbReference type="GO" id="GO:0005576">
    <property type="term" value="C:extracellular region"/>
    <property type="evidence" value="ECO:0007669"/>
    <property type="project" value="UniProtKB-SubCell"/>
</dbReference>
<dbReference type="STRING" id="1177755.A7A08_03165"/>
<dbReference type="PATRIC" id="fig|1177755.3.peg.3194"/>
<feature type="region of interest" description="Disordered" evidence="4">
    <location>
        <begin position="2501"/>
        <end position="2532"/>
    </location>
</feature>
<dbReference type="Proteomes" id="UP000095087">
    <property type="component" value="Unassembled WGS sequence"/>
</dbReference>
<dbReference type="Gene3D" id="2.150.10.10">
    <property type="entry name" value="Serralysin-like metalloprotease, C-terminal"/>
    <property type="match status" value="2"/>
</dbReference>
<keyword evidence="2" id="KW-0964">Secreted</keyword>
<dbReference type="Pfam" id="PF03098">
    <property type="entry name" value="An_peroxidase"/>
    <property type="match status" value="5"/>
</dbReference>
<dbReference type="SUPFAM" id="SSF48113">
    <property type="entry name" value="Heme-dependent peroxidases"/>
    <property type="match status" value="2"/>
</dbReference>
<keyword evidence="3" id="KW-0325">Glycoprotein</keyword>
<dbReference type="InterPro" id="IPR018511">
    <property type="entry name" value="Hemolysin-typ_Ca-bd_CS"/>
</dbReference>
<feature type="compositionally biased region" description="Low complexity" evidence="4">
    <location>
        <begin position="1591"/>
        <end position="1603"/>
    </location>
</feature>
<dbReference type="PANTHER" id="PTHR11475:SF4">
    <property type="entry name" value="CHORION PEROXIDASE"/>
    <property type="match status" value="1"/>
</dbReference>
<sequence>MGVKLNQADLEFILRQIKISEAHAAGTPLTEIYVDPEGNVVAPGTPGAALAIPDPHVPYGLRTVDGTYNHLEPGRETWGAADQPMPRLFDPSYINDTDGDSIDFDGPGPAPALVNGNYGAPGDLVDADPREISNLIVDMSFNNPAAIVAALTHAGSETIYGPGGTLEGGDLDTVQTAYATLISVLGDAGATDLDKEAAQTVFDDLIASLGIEAANGSIILPNVAPDEGLSAPFNAWMTFFGQFFDHGLDLITKGGNGTIYVPLAPDDPLVTHGPDGIPNSGDEVPPQMAFMVLTRATPDGESHTNTTTPFVDQNQTYTSHPSHQVFLREYELDENGHPIATGRLLDGEAGGLPTWADIKAQARDMLGIELTDNDILNLPLLRTDQYGNFIPDPVTGNPQLVIGLGPDGIPNTADDLTVSGTSTDPVNTFAANAIRTAHAFLDDIAHNAVPGMYDSDGDHIPDTFKTADSDPDISGPGDQQPVGTYDDELLDRHFITGDGRGNENIGLTAVHHIFHSEHNRQVEAQKATILASGDLDFINEWLLEDVTTVPTSSAGLHWDGERLFQAGKFATEMQYQHLVFEEFARKIQPNIDPFVFNNVTDVDPSIFAEFANTVYRFGHSMLTDDLPRLFADGTEDDVGLITAFLNPVLFTQNTANGFAISADEASAAVIRGLTGVQGNEIDEFVVNALRNNLLGLPLDLPAINIARGRDTGVPTLNEAREQLYAASSSTFLKPYDNWVDLAANLKNPISVVNFIAAYGTHESITGTLQQKRDAAILLVMGGAGQPADRMEFLTSTGAWAGVETGLNTIDLWIGGLAEAIMPFGGMLGSTFNAIFEMQMESLQDGDRFYYLSRTQGQNFLNELENNSFAKLILANTSLAQPGADGIRGTDDDVVTHHIGADAFANYDHVLEVNQANQLEPDPVGNDPILEALGLGKVQRDDLSTPGPDANYIRYTGGEHIVIGGTEGNDTIISGFGDDSIWGDAGDDRIEAGAGVDLVNGGAGDDIITDSGDSGDFLKGEDGNDVIANSNGLDIIMGGRGKDAIFVGVDDTEVFGGEGDDFILGGDGVDFLLGNEGDDWIEAGGGFDTTAGDNSELFFNSAIVGHDVMFAGNDEHDFDAESGDDIMVQGESVMRNEGMFGFDWSIFKGVSFDARADLRVPIFTTEQADILRNRFDKVEALSGWVHDDILTGDDRVAGVPAPGATVATTEGIFFNDGLNQEGIDRIAGLSEIVSLEPGQEFFEGNILIGGAGSDILQGNGGNDIIDGDRWLNVRISIRDNAGNEIGTVDSMKHVFDSSAPNVALGWAGKSLFELMVNRVISPTQLHIVREILTDSNPDDIDVAVFNDVFENYTIIADDATRTLTVRQDTVSNVVDPATGRALLSDDTDIVRNVEQLRFSDGNGGFVFINTSQFFNEPATGAPVIDDLTPTEGQVLTADVSSIQDANGVGPLQFQWQMSTDGGATWTNTWDNLQFTSDATFVPNEGIFGFASQVGSLLRVRVSFTDGTGFDETLFSAPTGVVGDNWTRGLFTGSTFNGTEGDDIALGGDTFFGAGVADTLNGNGGDDFLSGRGGNDSINGGAGNDTIDGGSGNDSINGGAGDDSINAGSGNDTIAQLSTDGRDIIDGGTGVDTYQLNGVAGSETFTVYSRAAALANISGLTLAASTEIVIARNGVAIAELDNIEEIRVNTLQVTSPGGAGGGANGGDTIQVIGDFTGTSLNFNTITIDGTPGDDTIDITSLQSAHRIVFKSNGGNDTIIGDLRPQDVIELPNGSSVSDYVETTENGMTTLSNGTHSITFPSSGSPTVAEGPPEQGAFALTARDMEGLKNLVNGNQPFGDEDDVGAAVGVRELLGSNNNLDNPEYGAADEVFIRLTNAHYGNFNPETNNRDINPIFRGLDARNISNILGTQEANLPKQANNANIFFMSFGQYFDHGLDFILKDSAFGTLPIGGVDGGGFDPNNPADLTRGAVEFIDEFGVPQHLNKTSPFADQNQAYGSHELVGQFLRESDGNQGFGMHLLAGEPDPSAPEYNLLPTLRELIQHHWQANTIFVDDSLPGGAISFRDYYSDYPIDENATGSLFDEATGAYDPDVLEAVVSNFMGSGHALLLDTNPYVNLLDHYVAGDGRANENFALTSMHTIWARNHNWHVENLLESGFVGTPEEVFQAAKMINEAEYQRVVFDEFADMLLGGMRGDGTHGHLEYNPDADARISHEFAAAVYRVGHSLIGQTLTVLDENGTTQQVALFDAFLNPSNDGDVFSVPLPAGYTPQPGYEQLGVSAILGGIAGQPAEEVDFNLVDAVRNDLVRIRADLFSFNVTRAWDVGLGTLNQVRIDLMASDSPYIQEAIGFAGDLSPYESWDDFQDRNGLSDTVIQQFMQAYPDLVLQADEIEAFGAINPNIALIDNGDTTFTVKGIDRVDLWVGGLAEAHINGGVVGQTFWVVLHEQFDRLQEGDRLYYADRFDNFDFYEEFVDNQQFSDIIARNSNLENLPEKIFEVSDTEITYDPGESTGEGTGEGTGTGNPPDETPRTPDEEIGAPESVMAAAGAANLPAGAPSAGAPSGATKIVGTPGRDYLGGSSGSQIILGLAHSDVLRGKSGHDTLMGYSGNDTLYGSSGNDKIIGGTGNDA</sequence>
<dbReference type="GO" id="GO:0004601">
    <property type="term" value="F:peroxidase activity"/>
    <property type="evidence" value="ECO:0007669"/>
    <property type="project" value="InterPro"/>
</dbReference>
<dbReference type="GO" id="GO:0006979">
    <property type="term" value="P:response to oxidative stress"/>
    <property type="evidence" value="ECO:0007669"/>
    <property type="project" value="InterPro"/>
</dbReference>
<dbReference type="InterPro" id="IPR001343">
    <property type="entry name" value="Hemolysn_Ca-bd"/>
</dbReference>
<dbReference type="EMBL" id="MASI01000013">
    <property type="protein sequence ID" value="ODA65934.1"/>
    <property type="molecule type" value="Genomic_DNA"/>
</dbReference>
<dbReference type="SUPFAM" id="SSF51120">
    <property type="entry name" value="beta-Roll"/>
    <property type="match status" value="3"/>
</dbReference>
<evidence type="ECO:0000256" key="3">
    <source>
        <dbReference type="ARBA" id="ARBA00023180"/>
    </source>
</evidence>
<feature type="region of interest" description="Disordered" evidence="4">
    <location>
        <begin position="1569"/>
        <end position="1611"/>
    </location>
</feature>
<organism evidence="5 6">
    <name type="scientific">Methyloligella halotolerans</name>
    <dbReference type="NCBI Taxonomy" id="1177755"/>
    <lineage>
        <taxon>Bacteria</taxon>
        <taxon>Pseudomonadati</taxon>
        <taxon>Pseudomonadota</taxon>
        <taxon>Alphaproteobacteria</taxon>
        <taxon>Hyphomicrobiales</taxon>
        <taxon>Hyphomicrobiaceae</taxon>
        <taxon>Methyloligella</taxon>
    </lineage>
</organism>
<dbReference type="PROSITE" id="PS00330">
    <property type="entry name" value="HEMOLYSIN_CALCIUM"/>
    <property type="match status" value="3"/>
</dbReference>
<keyword evidence="6" id="KW-1185">Reference proteome</keyword>
<evidence type="ECO:0000256" key="4">
    <source>
        <dbReference type="SAM" id="MobiDB-lite"/>
    </source>
</evidence>
<evidence type="ECO:0000256" key="1">
    <source>
        <dbReference type="ARBA" id="ARBA00004613"/>
    </source>
</evidence>
<comment type="caution">
    <text evidence="5">The sequence shown here is derived from an EMBL/GenBank/DDBJ whole genome shotgun (WGS) entry which is preliminary data.</text>
</comment>
<dbReference type="PROSITE" id="PS50292">
    <property type="entry name" value="PEROXIDASE_3"/>
    <property type="match status" value="2"/>
</dbReference>
<gene>
    <name evidence="5" type="ORF">A7A08_03165</name>
</gene>
<evidence type="ECO:0000313" key="6">
    <source>
        <dbReference type="Proteomes" id="UP000095087"/>
    </source>
</evidence>
<dbReference type="InterPro" id="IPR037120">
    <property type="entry name" value="Haem_peroxidase_sf_animal"/>
</dbReference>
<dbReference type="RefSeq" id="WP_069096284.1">
    <property type="nucleotide sequence ID" value="NZ_MASI01000013.1"/>
</dbReference>
<reference evidence="5 6" key="1">
    <citation type="submission" date="2016-07" db="EMBL/GenBank/DDBJ databases">
        <title>Draft genome sequence of Methyloligella halotolerans C2T (VKM B-2706T=CCUG 61687T=DSM 25045T), a halotolerant polyhydroxybutyrate accumulating methylotroph.</title>
        <authorList>
            <person name="Vasilenko O.V."/>
            <person name="Doronina N.V."/>
            <person name="Poroshina M.N."/>
            <person name="Tarlachkov S.V."/>
            <person name="Trotsenko Y.A."/>
        </authorList>
    </citation>
    <scope>NUCLEOTIDE SEQUENCE [LARGE SCALE GENOMIC DNA]</scope>
    <source>
        <strain evidence="5 6">VKM B-2706</strain>
    </source>
</reference>
<dbReference type="Gene3D" id="1.10.640.10">
    <property type="entry name" value="Haem peroxidase domain superfamily, animal type"/>
    <property type="match status" value="2"/>
</dbReference>
<feature type="compositionally biased region" description="Gly residues" evidence="4">
    <location>
        <begin position="2508"/>
        <end position="2518"/>
    </location>
</feature>
<dbReference type="PRINTS" id="PR00313">
    <property type="entry name" value="CABNDNGRPT"/>
</dbReference>